<keyword evidence="6" id="KW-1185">Reference proteome</keyword>
<dbReference type="SMART" id="SM00733">
    <property type="entry name" value="Mterf"/>
    <property type="match status" value="4"/>
</dbReference>
<proteinExistence type="inferred from homology"/>
<dbReference type="FunFam" id="1.25.70.10:FF:000019">
    <property type="entry name" value="mTERF family protein"/>
    <property type="match status" value="1"/>
</dbReference>
<gene>
    <name evidence="5" type="ORF">ILEXP_LOCUS51655</name>
</gene>
<dbReference type="PANTHER" id="PTHR13068:SF151">
    <property type="entry name" value="TRANSCRIPTION TERMINATION FACTOR MTERF9, CHLOROPLASTIC"/>
    <property type="match status" value="1"/>
</dbReference>
<name>A0ABC8UKP0_9AQUA</name>
<dbReference type="Pfam" id="PF02536">
    <property type="entry name" value="mTERF"/>
    <property type="match status" value="2"/>
</dbReference>
<feature type="region of interest" description="Disordered" evidence="4">
    <location>
        <begin position="453"/>
        <end position="474"/>
    </location>
</feature>
<dbReference type="InterPro" id="IPR038538">
    <property type="entry name" value="MTERF_sf"/>
</dbReference>
<sequence>MNHLQRLRRPSVLKLVSLIFVENYVRASKTTIWAVGSSHIVQNPRFYRTKKAEKSENGQNLDETSTTDSRISRAARQEAQGALLEYLHSTRSLQFMDAENMSRNSPIFVEKLLKNVEKEENIGRSLARFLRYHPINEFEPFFESMGLKPSDYSSLLPRNLMFLNDDDMLMENYHVFCNYGIERNKIGKIYKEATEVFRYAGGVLQSKLQSFEDLGLSQSTVIKVVASCPYLLIGNIHKEFSMVLEKLRSAGIEYEWIERHLFEGNSYNWSHMLELLSIFGKMGCSKEELGGVISQHPGLLFEGSGSTSSTLIGFLLKFGSSVNEIRSLFLQFPQIQVWKFAWNLRNCYHFLIEIEMDVQDIGRILRLYSALLGLCSLKKVNSVLANLNTGKKRVCEVIKENPQVLKNWVLGSRVKPLPDSGEALRSQMMKTKFLLSLGFVENSSKMRKALREFRDSNTSGTKKHYQTQDQLKTS</sequence>
<protein>
    <submittedName>
        <fullName evidence="5">Uncharacterized protein</fullName>
    </submittedName>
</protein>
<accession>A0ABC8UKP0</accession>
<keyword evidence="3" id="KW-0809">Transit peptide</keyword>
<feature type="compositionally biased region" description="Polar residues" evidence="4">
    <location>
        <begin position="57"/>
        <end position="69"/>
    </location>
</feature>
<keyword evidence="2" id="KW-0805">Transcription regulation</keyword>
<dbReference type="AlphaFoldDB" id="A0ABC8UKP0"/>
<evidence type="ECO:0000256" key="4">
    <source>
        <dbReference type="SAM" id="MobiDB-lite"/>
    </source>
</evidence>
<evidence type="ECO:0000256" key="3">
    <source>
        <dbReference type="ARBA" id="ARBA00022946"/>
    </source>
</evidence>
<evidence type="ECO:0000256" key="2">
    <source>
        <dbReference type="ARBA" id="ARBA00022472"/>
    </source>
</evidence>
<organism evidence="5 6">
    <name type="scientific">Ilex paraguariensis</name>
    <name type="common">yerba mate</name>
    <dbReference type="NCBI Taxonomy" id="185542"/>
    <lineage>
        <taxon>Eukaryota</taxon>
        <taxon>Viridiplantae</taxon>
        <taxon>Streptophyta</taxon>
        <taxon>Embryophyta</taxon>
        <taxon>Tracheophyta</taxon>
        <taxon>Spermatophyta</taxon>
        <taxon>Magnoliopsida</taxon>
        <taxon>eudicotyledons</taxon>
        <taxon>Gunneridae</taxon>
        <taxon>Pentapetalae</taxon>
        <taxon>asterids</taxon>
        <taxon>campanulids</taxon>
        <taxon>Aquifoliales</taxon>
        <taxon>Aquifoliaceae</taxon>
        <taxon>Ilex</taxon>
    </lineage>
</organism>
<dbReference type="Gene3D" id="1.25.70.10">
    <property type="entry name" value="Transcription termination factor 3, mitochondrial"/>
    <property type="match status" value="2"/>
</dbReference>
<dbReference type="PANTHER" id="PTHR13068">
    <property type="entry name" value="CGI-12 PROTEIN-RELATED"/>
    <property type="match status" value="1"/>
</dbReference>
<keyword evidence="2" id="KW-0804">Transcription</keyword>
<reference evidence="5 6" key="1">
    <citation type="submission" date="2024-02" db="EMBL/GenBank/DDBJ databases">
        <authorList>
            <person name="Vignale AGUSTIN F."/>
            <person name="Sosa J E."/>
            <person name="Modenutti C."/>
        </authorList>
    </citation>
    <scope>NUCLEOTIDE SEQUENCE [LARGE SCALE GENOMIC DNA]</scope>
</reference>
<comment type="caution">
    <text evidence="5">The sequence shown here is derived from an EMBL/GenBank/DDBJ whole genome shotgun (WGS) entry which is preliminary data.</text>
</comment>
<dbReference type="EMBL" id="CAUOFW020008091">
    <property type="protein sequence ID" value="CAK9181581.1"/>
    <property type="molecule type" value="Genomic_DNA"/>
</dbReference>
<evidence type="ECO:0000313" key="5">
    <source>
        <dbReference type="EMBL" id="CAK9181581.1"/>
    </source>
</evidence>
<keyword evidence="2" id="KW-0806">Transcription termination</keyword>
<dbReference type="InterPro" id="IPR003690">
    <property type="entry name" value="MTERF"/>
</dbReference>
<feature type="region of interest" description="Disordered" evidence="4">
    <location>
        <begin position="51"/>
        <end position="72"/>
    </location>
</feature>
<dbReference type="Proteomes" id="UP001642360">
    <property type="component" value="Unassembled WGS sequence"/>
</dbReference>
<comment type="similarity">
    <text evidence="1">Belongs to the mTERF family.</text>
</comment>
<evidence type="ECO:0000256" key="1">
    <source>
        <dbReference type="ARBA" id="ARBA00007692"/>
    </source>
</evidence>
<evidence type="ECO:0000313" key="6">
    <source>
        <dbReference type="Proteomes" id="UP001642360"/>
    </source>
</evidence>
<dbReference type="GO" id="GO:0006353">
    <property type="term" value="P:DNA-templated transcription termination"/>
    <property type="evidence" value="ECO:0007669"/>
    <property type="project" value="UniProtKB-KW"/>
</dbReference>